<dbReference type="SMART" id="SM00338">
    <property type="entry name" value="BRLZ"/>
    <property type="match status" value="1"/>
</dbReference>
<accession>A0A069DN66</accession>
<evidence type="ECO:0000313" key="3">
    <source>
        <dbReference type="EMBL" id="JAC84982.1"/>
    </source>
</evidence>
<dbReference type="EMBL" id="GBGP01000211">
    <property type="protein sequence ID" value="JAC84982.1"/>
    <property type="molecule type" value="mRNA"/>
</dbReference>
<reference evidence="3" key="1">
    <citation type="journal article" date="2014" name="PLoS Genet.">
        <title>Differential Responses to Wnt and PCP Disruption Predict Expression and Developmental Function of Conserved and Novel Genes in a Cnidarian.</title>
        <authorList>
            <person name="Lapebie P."/>
            <person name="Ruggiero A."/>
            <person name="Barreau C."/>
            <person name="Chevalier S."/>
            <person name="Chang P."/>
            <person name="Dru P."/>
            <person name="Houliston E."/>
            <person name="Momose T."/>
        </authorList>
    </citation>
    <scope>NUCLEOTIDE SEQUENCE</scope>
</reference>
<evidence type="ECO:0000259" key="2">
    <source>
        <dbReference type="PROSITE" id="PS50217"/>
    </source>
</evidence>
<name>A0A069DN66_9CNID</name>
<feature type="compositionally biased region" description="Basic and acidic residues" evidence="1">
    <location>
        <begin position="1"/>
        <end position="27"/>
    </location>
</feature>
<feature type="compositionally biased region" description="Basic and acidic residues" evidence="1">
    <location>
        <begin position="44"/>
        <end position="60"/>
    </location>
</feature>
<dbReference type="Pfam" id="PF07716">
    <property type="entry name" value="bZIP_2"/>
    <property type="match status" value="1"/>
</dbReference>
<feature type="compositionally biased region" description="Basic residues" evidence="1">
    <location>
        <begin position="32"/>
        <end position="42"/>
    </location>
</feature>
<dbReference type="InterPro" id="IPR046347">
    <property type="entry name" value="bZIP_sf"/>
</dbReference>
<dbReference type="PROSITE" id="PS50217">
    <property type="entry name" value="BZIP"/>
    <property type="match status" value="1"/>
</dbReference>
<proteinExistence type="evidence at transcript level"/>
<protein>
    <submittedName>
        <fullName evidence="3">BZip transcription factor</fullName>
    </submittedName>
</protein>
<dbReference type="PANTHER" id="PTHR23334:SF20">
    <property type="entry name" value="BASIC LEUCINE ZIPPER 24"/>
    <property type="match status" value="1"/>
</dbReference>
<dbReference type="GO" id="GO:0000981">
    <property type="term" value="F:DNA-binding transcription factor activity, RNA polymerase II-specific"/>
    <property type="evidence" value="ECO:0007669"/>
    <property type="project" value="TreeGrafter"/>
</dbReference>
<dbReference type="GO" id="GO:0006351">
    <property type="term" value="P:DNA-templated transcription"/>
    <property type="evidence" value="ECO:0007669"/>
    <property type="project" value="InterPro"/>
</dbReference>
<dbReference type="InterPro" id="IPR031106">
    <property type="entry name" value="C/EBP"/>
</dbReference>
<dbReference type="SUPFAM" id="SSF57959">
    <property type="entry name" value="Leucine zipper domain"/>
    <property type="match status" value="1"/>
</dbReference>
<feature type="domain" description="BZIP" evidence="2">
    <location>
        <begin position="17"/>
        <end position="80"/>
    </location>
</feature>
<sequence length="84" mass="9963">MVAKKMNDSYDGENEKDTSYRQQRDRNNMSVRKSRAKSKLRMQKTAERITRLRGENESLSKEMTQLSKELTILKHLVKVFIETK</sequence>
<dbReference type="Gene3D" id="1.20.5.170">
    <property type="match status" value="1"/>
</dbReference>
<evidence type="ECO:0000256" key="1">
    <source>
        <dbReference type="SAM" id="MobiDB-lite"/>
    </source>
</evidence>
<dbReference type="PANTHER" id="PTHR23334">
    <property type="entry name" value="CCAAT/ENHANCER BINDING PROTEIN"/>
    <property type="match status" value="1"/>
</dbReference>
<feature type="region of interest" description="Disordered" evidence="1">
    <location>
        <begin position="1"/>
        <end position="60"/>
    </location>
</feature>
<organism evidence="3">
    <name type="scientific">Clytia hemisphaerica</name>
    <dbReference type="NCBI Taxonomy" id="252671"/>
    <lineage>
        <taxon>Eukaryota</taxon>
        <taxon>Metazoa</taxon>
        <taxon>Cnidaria</taxon>
        <taxon>Hydrozoa</taxon>
        <taxon>Hydroidolina</taxon>
        <taxon>Leptothecata</taxon>
        <taxon>Obeliida</taxon>
        <taxon>Clytiidae</taxon>
        <taxon>Clytia</taxon>
    </lineage>
</organism>
<dbReference type="AlphaFoldDB" id="A0A069DN66"/>
<dbReference type="GO" id="GO:0000978">
    <property type="term" value="F:RNA polymerase II cis-regulatory region sequence-specific DNA binding"/>
    <property type="evidence" value="ECO:0007669"/>
    <property type="project" value="TreeGrafter"/>
</dbReference>
<dbReference type="InterPro" id="IPR004827">
    <property type="entry name" value="bZIP"/>
</dbReference>